<accession>A0AAW0UCV3</accession>
<comment type="caution">
    <text evidence="2">The sequence shown here is derived from an EMBL/GenBank/DDBJ whole genome shotgun (WGS) entry which is preliminary data.</text>
</comment>
<feature type="compositionally biased region" description="Pro residues" evidence="1">
    <location>
        <begin position="131"/>
        <end position="156"/>
    </location>
</feature>
<keyword evidence="3" id="KW-1185">Reference proteome</keyword>
<proteinExistence type="predicted"/>
<reference evidence="2 3" key="1">
    <citation type="submission" date="2023-03" db="EMBL/GenBank/DDBJ databases">
        <title>High-quality genome of Scylla paramamosain provides insights in environmental adaptation.</title>
        <authorList>
            <person name="Zhang L."/>
        </authorList>
    </citation>
    <scope>NUCLEOTIDE SEQUENCE [LARGE SCALE GENOMIC DNA]</scope>
    <source>
        <strain evidence="2">LZ_2023a</strain>
        <tissue evidence="2">Muscle</tissue>
    </source>
</reference>
<dbReference type="AlphaFoldDB" id="A0AAW0UCV3"/>
<name>A0AAW0UCV3_SCYPA</name>
<organism evidence="2 3">
    <name type="scientific">Scylla paramamosain</name>
    <name type="common">Mud crab</name>
    <dbReference type="NCBI Taxonomy" id="85552"/>
    <lineage>
        <taxon>Eukaryota</taxon>
        <taxon>Metazoa</taxon>
        <taxon>Ecdysozoa</taxon>
        <taxon>Arthropoda</taxon>
        <taxon>Crustacea</taxon>
        <taxon>Multicrustacea</taxon>
        <taxon>Malacostraca</taxon>
        <taxon>Eumalacostraca</taxon>
        <taxon>Eucarida</taxon>
        <taxon>Decapoda</taxon>
        <taxon>Pleocyemata</taxon>
        <taxon>Brachyura</taxon>
        <taxon>Eubrachyura</taxon>
        <taxon>Portunoidea</taxon>
        <taxon>Portunidae</taxon>
        <taxon>Portuninae</taxon>
        <taxon>Scylla</taxon>
    </lineage>
</organism>
<evidence type="ECO:0000313" key="3">
    <source>
        <dbReference type="Proteomes" id="UP001487740"/>
    </source>
</evidence>
<feature type="region of interest" description="Disordered" evidence="1">
    <location>
        <begin position="112"/>
        <end position="187"/>
    </location>
</feature>
<evidence type="ECO:0000256" key="1">
    <source>
        <dbReference type="SAM" id="MobiDB-lite"/>
    </source>
</evidence>
<evidence type="ECO:0000313" key="2">
    <source>
        <dbReference type="EMBL" id="KAK8397535.1"/>
    </source>
</evidence>
<dbReference type="EMBL" id="JARAKH010000013">
    <property type="protein sequence ID" value="KAK8397535.1"/>
    <property type="molecule type" value="Genomic_DNA"/>
</dbReference>
<dbReference type="Proteomes" id="UP001487740">
    <property type="component" value="Unassembled WGS sequence"/>
</dbReference>
<gene>
    <name evidence="2" type="ORF">O3P69_004353</name>
</gene>
<sequence>MWRPKDEPLRAYRANQHGLLLETGMGQLGDRLLWRRVVPQSVSLVAGLTEAVTRLEDRVSAVELNDGHAQQALRDLVNVKTEYGGEEEAEGSEWDGRSITTGLGDELATAGQVAQPSVGQSGGSAYSLPLLPRPVPQPTSPSVFPVPSPYTPPPPSSHGYRSSIVRQSAGGQDSGYGKQQLAGEGGPQPVGATQACLLIRCHQAATHSVQVEGAVDGKVYQLTVDTASERTFVRPDMTSTRSRPVAPQQLCGVTGHCTTLRGPVEASILVGPVEQELPVYVADIDLCLLGLESHACLDWRDVHGGPGEGGAADEGERQHPGGSCQDYLCVTEDGDLDELQTES</sequence>
<protein>
    <submittedName>
        <fullName evidence="2">Uncharacterized protein</fullName>
    </submittedName>
</protein>